<proteinExistence type="predicted"/>
<dbReference type="Proteomes" id="UP000070700">
    <property type="component" value="Unassembled WGS sequence"/>
</dbReference>
<dbReference type="KEGG" id="psco:LY89DRAFT_256229"/>
<gene>
    <name evidence="2" type="ORF">LY89DRAFT_256229</name>
</gene>
<organism evidence="2 3">
    <name type="scientific">Mollisia scopiformis</name>
    <name type="common">Conifer needle endophyte fungus</name>
    <name type="synonym">Phialocephala scopiformis</name>
    <dbReference type="NCBI Taxonomy" id="149040"/>
    <lineage>
        <taxon>Eukaryota</taxon>
        <taxon>Fungi</taxon>
        <taxon>Dikarya</taxon>
        <taxon>Ascomycota</taxon>
        <taxon>Pezizomycotina</taxon>
        <taxon>Leotiomycetes</taxon>
        <taxon>Helotiales</taxon>
        <taxon>Mollisiaceae</taxon>
        <taxon>Mollisia</taxon>
    </lineage>
</organism>
<evidence type="ECO:0000313" key="3">
    <source>
        <dbReference type="Proteomes" id="UP000070700"/>
    </source>
</evidence>
<evidence type="ECO:0000256" key="1">
    <source>
        <dbReference type="SAM" id="MobiDB-lite"/>
    </source>
</evidence>
<sequence>MSGINDLEAEAEDTESSKDNKEGKHISWKGSPQSSKEELPVAAGSSSGAEEEEEEKEKHVSWKGSPSASASSSKEELAASGSSTEEGDGKHVSWRGSPPPIPIPSKAENGYPKEGESLTIEEHGYR</sequence>
<evidence type="ECO:0000313" key="2">
    <source>
        <dbReference type="EMBL" id="KUJ10273.1"/>
    </source>
</evidence>
<feature type="compositionally biased region" description="Basic and acidic residues" evidence="1">
    <location>
        <begin position="15"/>
        <end position="25"/>
    </location>
</feature>
<keyword evidence="3" id="KW-1185">Reference proteome</keyword>
<protein>
    <submittedName>
        <fullName evidence="2">Uncharacterized protein</fullName>
    </submittedName>
</protein>
<dbReference type="InParanoid" id="A0A132BDE1"/>
<feature type="compositionally biased region" description="Low complexity" evidence="1">
    <location>
        <begin position="62"/>
        <end position="83"/>
    </location>
</feature>
<dbReference type="RefSeq" id="XP_018064628.1">
    <property type="nucleotide sequence ID" value="XM_018206236.1"/>
</dbReference>
<accession>A0A132BDE1</accession>
<reference evidence="2 3" key="1">
    <citation type="submission" date="2015-10" db="EMBL/GenBank/DDBJ databases">
        <title>Full genome of DAOMC 229536 Phialocephala scopiformis, a fungal endophyte of spruce producing the potent anti-insectan compound rugulosin.</title>
        <authorList>
            <consortium name="DOE Joint Genome Institute"/>
            <person name="Walker A.K."/>
            <person name="Frasz S.L."/>
            <person name="Seifert K.A."/>
            <person name="Miller J.D."/>
            <person name="Mondo S.J."/>
            <person name="Labutti K."/>
            <person name="Lipzen A."/>
            <person name="Dockter R."/>
            <person name="Kennedy M."/>
            <person name="Grigoriev I.V."/>
            <person name="Spatafora J.W."/>
        </authorList>
    </citation>
    <scope>NUCLEOTIDE SEQUENCE [LARGE SCALE GENOMIC DNA]</scope>
    <source>
        <strain evidence="2 3">CBS 120377</strain>
    </source>
</reference>
<dbReference type="AlphaFoldDB" id="A0A132BDE1"/>
<feature type="region of interest" description="Disordered" evidence="1">
    <location>
        <begin position="1"/>
        <end position="126"/>
    </location>
</feature>
<dbReference type="GeneID" id="28815962"/>
<dbReference type="EMBL" id="KQ947429">
    <property type="protein sequence ID" value="KUJ10273.1"/>
    <property type="molecule type" value="Genomic_DNA"/>
</dbReference>
<feature type="compositionally biased region" description="Basic and acidic residues" evidence="1">
    <location>
        <begin position="111"/>
        <end position="126"/>
    </location>
</feature>
<name>A0A132BDE1_MOLSC</name>